<gene>
    <name evidence="3" type="primary">Dgri\GH23162</name>
    <name evidence="3" type="ORF">Dgri_GH23162</name>
</gene>
<evidence type="ECO:0000256" key="2">
    <source>
        <dbReference type="SAM" id="MobiDB-lite"/>
    </source>
</evidence>
<dbReference type="PANTHER" id="PTHR12353">
    <property type="entry name" value="DISKS LARGE-ASSOCIATED PROTEIN DAP SAP90/PSD-95-ASSOCIATED PROTEIN"/>
    <property type="match status" value="1"/>
</dbReference>
<name>B4JVQ2_DROGR</name>
<dbReference type="GO" id="GO:0051382">
    <property type="term" value="P:kinetochore assembly"/>
    <property type="evidence" value="ECO:0007669"/>
    <property type="project" value="TreeGrafter"/>
</dbReference>
<dbReference type="STRING" id="7222.B4JVQ2"/>
<dbReference type="GO" id="GO:0051642">
    <property type="term" value="P:centrosome localization"/>
    <property type="evidence" value="ECO:0007669"/>
    <property type="project" value="TreeGrafter"/>
</dbReference>
<dbReference type="HOGENOM" id="CLU_559309_0_0_1"/>
<feature type="compositionally biased region" description="Polar residues" evidence="2">
    <location>
        <begin position="45"/>
        <end position="55"/>
    </location>
</feature>
<dbReference type="GO" id="GO:0007052">
    <property type="term" value="P:mitotic spindle organization"/>
    <property type="evidence" value="ECO:0007669"/>
    <property type="project" value="TreeGrafter"/>
</dbReference>
<evidence type="ECO:0000313" key="4">
    <source>
        <dbReference type="Proteomes" id="UP000001070"/>
    </source>
</evidence>
<sequence length="488" mass="56289">MENRKILFKSQSRVLSPHNHIKINRERQRVTRALNREKHFQSNRNIGISPSTVKTVTAPKPNCSSLTDTNDNRENQPPGPENESSINEMTVMPVTPQRDPEVQPNYLSPFVSVSRGKVNTRAEAEKRNSIYLQRQDQEKPEASVLVRRTQESVLYFRLQLDNEIRRLHSLCDEWHLYSNQNKTQLHETGGMDMIDVAIGQTKLLTSKKLMQFKDLIDRCEAGATGIGMRPNDGESTKVVLVEDLEGWWDLIRLQSDNLNKRFDNLIRWKANNWLDPDTVVLQSNPNVHVKNKKKATAKASSHLKDFLRKAYANKRNNEASECLKEMNLTLERRSLNRTFVVRDHKSSSPARTLLRVPRCMSKQPSNIRNLLLKSAILGAAEEISENQQMPPKNRISILKTPGSKKRETPVRNVAFSAKKNVRRFQFTFEEGHRREDDDATAGIDKLEDCEEDVSPKKRLSHSDEQEGSSRIYYLRNRKIVLRPSTEFM</sequence>
<reference evidence="3 4" key="1">
    <citation type="journal article" date="2007" name="Nature">
        <title>Evolution of genes and genomes on the Drosophila phylogeny.</title>
        <authorList>
            <consortium name="Drosophila 12 Genomes Consortium"/>
            <person name="Clark A.G."/>
            <person name="Eisen M.B."/>
            <person name="Smith D.R."/>
            <person name="Bergman C.M."/>
            <person name="Oliver B."/>
            <person name="Markow T.A."/>
            <person name="Kaufman T.C."/>
            <person name="Kellis M."/>
            <person name="Gelbart W."/>
            <person name="Iyer V.N."/>
            <person name="Pollard D.A."/>
            <person name="Sackton T.B."/>
            <person name="Larracuente A.M."/>
            <person name="Singh N.D."/>
            <person name="Abad J.P."/>
            <person name="Abt D.N."/>
            <person name="Adryan B."/>
            <person name="Aguade M."/>
            <person name="Akashi H."/>
            <person name="Anderson W.W."/>
            <person name="Aquadro C.F."/>
            <person name="Ardell D.H."/>
            <person name="Arguello R."/>
            <person name="Artieri C.G."/>
            <person name="Barbash D.A."/>
            <person name="Barker D."/>
            <person name="Barsanti P."/>
            <person name="Batterham P."/>
            <person name="Batzoglou S."/>
            <person name="Begun D."/>
            <person name="Bhutkar A."/>
            <person name="Blanco E."/>
            <person name="Bosak S.A."/>
            <person name="Bradley R.K."/>
            <person name="Brand A.D."/>
            <person name="Brent M.R."/>
            <person name="Brooks A.N."/>
            <person name="Brown R.H."/>
            <person name="Butlin R.K."/>
            <person name="Caggese C."/>
            <person name="Calvi B.R."/>
            <person name="Bernardo de Carvalho A."/>
            <person name="Caspi A."/>
            <person name="Castrezana S."/>
            <person name="Celniker S.E."/>
            <person name="Chang J.L."/>
            <person name="Chapple C."/>
            <person name="Chatterji S."/>
            <person name="Chinwalla A."/>
            <person name="Civetta A."/>
            <person name="Clifton S.W."/>
            <person name="Comeron J.M."/>
            <person name="Costello J.C."/>
            <person name="Coyne J.A."/>
            <person name="Daub J."/>
            <person name="David R.G."/>
            <person name="Delcher A.L."/>
            <person name="Delehaunty K."/>
            <person name="Do C.B."/>
            <person name="Ebling H."/>
            <person name="Edwards K."/>
            <person name="Eickbush T."/>
            <person name="Evans J.D."/>
            <person name="Filipski A."/>
            <person name="Findeiss S."/>
            <person name="Freyhult E."/>
            <person name="Fulton L."/>
            <person name="Fulton R."/>
            <person name="Garcia A.C."/>
            <person name="Gardiner A."/>
            <person name="Garfield D.A."/>
            <person name="Garvin B.E."/>
            <person name="Gibson G."/>
            <person name="Gilbert D."/>
            <person name="Gnerre S."/>
            <person name="Godfrey J."/>
            <person name="Good R."/>
            <person name="Gotea V."/>
            <person name="Gravely B."/>
            <person name="Greenberg A.J."/>
            <person name="Griffiths-Jones S."/>
            <person name="Gross S."/>
            <person name="Guigo R."/>
            <person name="Gustafson E.A."/>
            <person name="Haerty W."/>
            <person name="Hahn M.W."/>
            <person name="Halligan D.L."/>
            <person name="Halpern A.L."/>
            <person name="Halter G.M."/>
            <person name="Han M.V."/>
            <person name="Heger A."/>
            <person name="Hillier L."/>
            <person name="Hinrichs A.S."/>
            <person name="Holmes I."/>
            <person name="Hoskins R.A."/>
            <person name="Hubisz M.J."/>
            <person name="Hultmark D."/>
            <person name="Huntley M.A."/>
            <person name="Jaffe D.B."/>
            <person name="Jagadeeshan S."/>
            <person name="Jeck W.R."/>
            <person name="Johnson J."/>
            <person name="Jones C.D."/>
            <person name="Jordan W.C."/>
            <person name="Karpen G.H."/>
            <person name="Kataoka E."/>
            <person name="Keightley P.D."/>
            <person name="Kheradpour P."/>
            <person name="Kirkness E.F."/>
            <person name="Koerich L.B."/>
            <person name="Kristiansen K."/>
            <person name="Kudrna D."/>
            <person name="Kulathinal R.J."/>
            <person name="Kumar S."/>
            <person name="Kwok R."/>
            <person name="Lander E."/>
            <person name="Langley C.H."/>
            <person name="Lapoint R."/>
            <person name="Lazzaro B.P."/>
            <person name="Lee S.J."/>
            <person name="Levesque L."/>
            <person name="Li R."/>
            <person name="Lin C.F."/>
            <person name="Lin M.F."/>
            <person name="Lindblad-Toh K."/>
            <person name="Llopart A."/>
            <person name="Long M."/>
            <person name="Low L."/>
            <person name="Lozovsky E."/>
            <person name="Lu J."/>
            <person name="Luo M."/>
            <person name="Machado C.A."/>
            <person name="Makalowski W."/>
            <person name="Marzo M."/>
            <person name="Matsuda M."/>
            <person name="Matzkin L."/>
            <person name="McAllister B."/>
            <person name="McBride C.S."/>
            <person name="McKernan B."/>
            <person name="McKernan K."/>
            <person name="Mendez-Lago M."/>
            <person name="Minx P."/>
            <person name="Mollenhauer M.U."/>
            <person name="Montooth K."/>
            <person name="Mount S.M."/>
            <person name="Mu X."/>
            <person name="Myers E."/>
            <person name="Negre B."/>
            <person name="Newfeld S."/>
            <person name="Nielsen R."/>
            <person name="Noor M.A."/>
            <person name="O'Grady P."/>
            <person name="Pachter L."/>
            <person name="Papaceit M."/>
            <person name="Parisi M.J."/>
            <person name="Parisi M."/>
            <person name="Parts L."/>
            <person name="Pedersen J.S."/>
            <person name="Pesole G."/>
            <person name="Phillippy A.M."/>
            <person name="Ponting C.P."/>
            <person name="Pop M."/>
            <person name="Porcelli D."/>
            <person name="Powell J.R."/>
            <person name="Prohaska S."/>
            <person name="Pruitt K."/>
            <person name="Puig M."/>
            <person name="Quesneville H."/>
            <person name="Ram K.R."/>
            <person name="Rand D."/>
            <person name="Rasmussen M.D."/>
            <person name="Reed L.K."/>
            <person name="Reenan R."/>
            <person name="Reily A."/>
            <person name="Remington K.A."/>
            <person name="Rieger T.T."/>
            <person name="Ritchie M.G."/>
            <person name="Robin C."/>
            <person name="Rogers Y.H."/>
            <person name="Rohde C."/>
            <person name="Rozas J."/>
            <person name="Rubenfield M.J."/>
            <person name="Ruiz A."/>
            <person name="Russo S."/>
            <person name="Salzberg S.L."/>
            <person name="Sanchez-Gracia A."/>
            <person name="Saranga D.J."/>
            <person name="Sato H."/>
            <person name="Schaeffer S.W."/>
            <person name="Schatz M.C."/>
            <person name="Schlenke T."/>
            <person name="Schwartz R."/>
            <person name="Segarra C."/>
            <person name="Singh R.S."/>
            <person name="Sirot L."/>
            <person name="Sirota M."/>
            <person name="Sisneros N.B."/>
            <person name="Smith C.D."/>
            <person name="Smith T.F."/>
            <person name="Spieth J."/>
            <person name="Stage D.E."/>
            <person name="Stark A."/>
            <person name="Stephan W."/>
            <person name="Strausberg R.L."/>
            <person name="Strempel S."/>
            <person name="Sturgill D."/>
            <person name="Sutton G."/>
            <person name="Sutton G.G."/>
            <person name="Tao W."/>
            <person name="Teichmann S."/>
            <person name="Tobari Y.N."/>
            <person name="Tomimura Y."/>
            <person name="Tsolas J.M."/>
            <person name="Valente V.L."/>
            <person name="Venter E."/>
            <person name="Venter J.C."/>
            <person name="Vicario S."/>
            <person name="Vieira F.G."/>
            <person name="Vilella A.J."/>
            <person name="Villasante A."/>
            <person name="Walenz B."/>
            <person name="Wang J."/>
            <person name="Wasserman M."/>
            <person name="Watts T."/>
            <person name="Wilson D."/>
            <person name="Wilson R.K."/>
            <person name="Wing R.A."/>
            <person name="Wolfner M.F."/>
            <person name="Wong A."/>
            <person name="Wong G.K."/>
            <person name="Wu C.I."/>
            <person name="Wu G."/>
            <person name="Yamamoto D."/>
            <person name="Yang H.P."/>
            <person name="Yang S.P."/>
            <person name="Yorke J.A."/>
            <person name="Yoshida K."/>
            <person name="Zdobnov E."/>
            <person name="Zhang P."/>
            <person name="Zhang Y."/>
            <person name="Zimin A.V."/>
            <person name="Baldwin J."/>
            <person name="Abdouelleil A."/>
            <person name="Abdulkadir J."/>
            <person name="Abebe A."/>
            <person name="Abera B."/>
            <person name="Abreu J."/>
            <person name="Acer S.C."/>
            <person name="Aftuck L."/>
            <person name="Alexander A."/>
            <person name="An P."/>
            <person name="Anderson E."/>
            <person name="Anderson S."/>
            <person name="Arachi H."/>
            <person name="Azer M."/>
            <person name="Bachantsang P."/>
            <person name="Barry A."/>
            <person name="Bayul T."/>
            <person name="Berlin A."/>
            <person name="Bessette D."/>
            <person name="Bloom T."/>
            <person name="Blye J."/>
            <person name="Boguslavskiy L."/>
            <person name="Bonnet C."/>
            <person name="Boukhgalter B."/>
            <person name="Bourzgui I."/>
            <person name="Brown A."/>
            <person name="Cahill P."/>
            <person name="Channer S."/>
            <person name="Cheshatsang Y."/>
            <person name="Chuda L."/>
            <person name="Citroen M."/>
            <person name="Collymore A."/>
            <person name="Cooke P."/>
            <person name="Costello M."/>
            <person name="D'Aco K."/>
            <person name="Daza R."/>
            <person name="De Haan G."/>
            <person name="DeGray S."/>
            <person name="DeMaso C."/>
            <person name="Dhargay N."/>
            <person name="Dooley K."/>
            <person name="Dooley E."/>
            <person name="Doricent M."/>
            <person name="Dorje P."/>
            <person name="Dorjee K."/>
            <person name="Dupes A."/>
            <person name="Elong R."/>
            <person name="Falk J."/>
            <person name="Farina A."/>
            <person name="Faro S."/>
            <person name="Ferguson D."/>
            <person name="Fisher S."/>
            <person name="Foley C.D."/>
            <person name="Franke A."/>
            <person name="Friedrich D."/>
            <person name="Gadbois L."/>
            <person name="Gearin G."/>
            <person name="Gearin C.R."/>
            <person name="Giannoukos G."/>
            <person name="Goode T."/>
            <person name="Graham J."/>
            <person name="Grandbois E."/>
            <person name="Grewal S."/>
            <person name="Gyaltsen K."/>
            <person name="Hafez N."/>
            <person name="Hagos B."/>
            <person name="Hall J."/>
            <person name="Henson C."/>
            <person name="Hollinger A."/>
            <person name="Honan T."/>
            <person name="Huard M.D."/>
            <person name="Hughes L."/>
            <person name="Hurhula B."/>
            <person name="Husby M.E."/>
            <person name="Kamat A."/>
            <person name="Kanga B."/>
            <person name="Kashin S."/>
            <person name="Khazanovich D."/>
            <person name="Kisner P."/>
            <person name="Lance K."/>
            <person name="Lara M."/>
            <person name="Lee W."/>
            <person name="Lennon N."/>
            <person name="Letendre F."/>
            <person name="LeVine R."/>
            <person name="Lipovsky A."/>
            <person name="Liu X."/>
            <person name="Liu J."/>
            <person name="Liu S."/>
            <person name="Lokyitsang T."/>
            <person name="Lokyitsang Y."/>
            <person name="Lubonja R."/>
            <person name="Lui A."/>
            <person name="MacDonald P."/>
            <person name="Magnisalis V."/>
            <person name="Maru K."/>
            <person name="Matthews C."/>
            <person name="McCusker W."/>
            <person name="McDonough S."/>
            <person name="Mehta T."/>
            <person name="Meldrim J."/>
            <person name="Meneus L."/>
            <person name="Mihai O."/>
            <person name="Mihalev A."/>
            <person name="Mihova T."/>
            <person name="Mittelman R."/>
            <person name="Mlenga V."/>
            <person name="Montmayeur A."/>
            <person name="Mulrain L."/>
            <person name="Navidi A."/>
            <person name="Naylor J."/>
            <person name="Negash T."/>
            <person name="Nguyen T."/>
            <person name="Nguyen N."/>
            <person name="Nicol R."/>
            <person name="Norbu C."/>
            <person name="Norbu N."/>
            <person name="Novod N."/>
            <person name="O'Neill B."/>
            <person name="Osman S."/>
            <person name="Markiewicz E."/>
            <person name="Oyono O.L."/>
            <person name="Patti C."/>
            <person name="Phunkhang P."/>
            <person name="Pierre F."/>
            <person name="Priest M."/>
            <person name="Raghuraman S."/>
            <person name="Rege F."/>
            <person name="Reyes R."/>
            <person name="Rise C."/>
            <person name="Rogov P."/>
            <person name="Ross K."/>
            <person name="Ryan E."/>
            <person name="Settipalli S."/>
            <person name="Shea T."/>
            <person name="Sherpa N."/>
            <person name="Shi L."/>
            <person name="Shih D."/>
            <person name="Sparrow T."/>
            <person name="Spaulding J."/>
            <person name="Stalker J."/>
            <person name="Stange-Thomann N."/>
            <person name="Stavropoulos S."/>
            <person name="Stone C."/>
            <person name="Strader C."/>
            <person name="Tesfaye S."/>
            <person name="Thomson T."/>
            <person name="Thoulutsang Y."/>
            <person name="Thoulutsang D."/>
            <person name="Topham K."/>
            <person name="Topping I."/>
            <person name="Tsamla T."/>
            <person name="Vassiliev H."/>
            <person name="Vo A."/>
            <person name="Wangchuk T."/>
            <person name="Wangdi T."/>
            <person name="Weiand M."/>
            <person name="Wilkinson J."/>
            <person name="Wilson A."/>
            <person name="Yadav S."/>
            <person name="Young G."/>
            <person name="Yu Q."/>
            <person name="Zembek L."/>
            <person name="Zhong D."/>
            <person name="Zimmer A."/>
            <person name="Zwirko Z."/>
            <person name="Jaffe D.B."/>
            <person name="Alvarez P."/>
            <person name="Brockman W."/>
            <person name="Butler J."/>
            <person name="Chin C."/>
            <person name="Gnerre S."/>
            <person name="Grabherr M."/>
            <person name="Kleber M."/>
            <person name="Mauceli E."/>
            <person name="MacCallum I."/>
        </authorList>
    </citation>
    <scope>NUCLEOTIDE SEQUENCE [LARGE SCALE GENOMIC DNA]</scope>
    <source>
        <strain evidence="4">Tucson 15287-2541.00</strain>
    </source>
</reference>
<dbReference type="AlphaFoldDB" id="B4JVQ2"/>
<protein>
    <submittedName>
        <fullName evidence="3">GH23162</fullName>
    </submittedName>
</protein>
<feature type="region of interest" description="Disordered" evidence="2">
    <location>
        <begin position="432"/>
        <end position="467"/>
    </location>
</feature>
<dbReference type="SMR" id="B4JVQ2"/>
<evidence type="ECO:0000313" key="3">
    <source>
        <dbReference type="EMBL" id="EDV98520.1"/>
    </source>
</evidence>
<dbReference type="GO" id="GO:0005634">
    <property type="term" value="C:nucleus"/>
    <property type="evidence" value="ECO:0007669"/>
    <property type="project" value="TreeGrafter"/>
</dbReference>
<organism evidence="4">
    <name type="scientific">Drosophila grimshawi</name>
    <name type="common">Hawaiian fruit fly</name>
    <name type="synonym">Idiomyia grimshawi</name>
    <dbReference type="NCBI Taxonomy" id="7222"/>
    <lineage>
        <taxon>Eukaryota</taxon>
        <taxon>Metazoa</taxon>
        <taxon>Ecdysozoa</taxon>
        <taxon>Arthropoda</taxon>
        <taxon>Hexapoda</taxon>
        <taxon>Insecta</taxon>
        <taxon>Pterygota</taxon>
        <taxon>Neoptera</taxon>
        <taxon>Endopterygota</taxon>
        <taxon>Diptera</taxon>
        <taxon>Brachycera</taxon>
        <taxon>Muscomorpha</taxon>
        <taxon>Ephydroidea</taxon>
        <taxon>Drosophilidae</taxon>
        <taxon>Drosophila</taxon>
        <taxon>Hawaiian Drosophila</taxon>
    </lineage>
</organism>
<dbReference type="GO" id="GO:0005737">
    <property type="term" value="C:cytoplasm"/>
    <property type="evidence" value="ECO:0007669"/>
    <property type="project" value="TreeGrafter"/>
</dbReference>
<evidence type="ECO:0000256" key="1">
    <source>
        <dbReference type="ARBA" id="ARBA00008839"/>
    </source>
</evidence>
<dbReference type="FunCoup" id="B4JVQ2">
    <property type="interactions" value="134"/>
</dbReference>
<dbReference type="Pfam" id="PF03359">
    <property type="entry name" value="GKAP"/>
    <property type="match status" value="1"/>
</dbReference>
<dbReference type="eggNOG" id="KOG3971">
    <property type="taxonomic scope" value="Eukaryota"/>
</dbReference>
<dbReference type="GO" id="GO:0008017">
    <property type="term" value="F:microtubule binding"/>
    <property type="evidence" value="ECO:0007669"/>
    <property type="project" value="TreeGrafter"/>
</dbReference>
<dbReference type="PhylomeDB" id="B4JVQ2"/>
<dbReference type="Proteomes" id="UP000001070">
    <property type="component" value="Unassembled WGS sequence"/>
</dbReference>
<dbReference type="PANTHER" id="PTHR12353:SF1">
    <property type="entry name" value="DISKS LARGE-ASSOCIATED PROTEIN 5"/>
    <property type="match status" value="1"/>
</dbReference>
<proteinExistence type="inferred from homology"/>
<comment type="similarity">
    <text evidence="1">Belongs to the SAPAP family.</text>
</comment>
<dbReference type="GO" id="GO:0031616">
    <property type="term" value="C:spindle pole centrosome"/>
    <property type="evidence" value="ECO:0007669"/>
    <property type="project" value="TreeGrafter"/>
</dbReference>
<feature type="region of interest" description="Disordered" evidence="2">
    <location>
        <begin position="45"/>
        <end position="88"/>
    </location>
</feature>
<accession>B4JVQ2</accession>
<dbReference type="EMBL" id="CH916375">
    <property type="protein sequence ID" value="EDV98520.1"/>
    <property type="molecule type" value="Genomic_DNA"/>
</dbReference>
<dbReference type="InParanoid" id="B4JVQ2"/>
<dbReference type="OrthoDB" id="10023951at2759"/>
<dbReference type="GO" id="GO:0007059">
    <property type="term" value="P:chromosome segregation"/>
    <property type="evidence" value="ECO:0007669"/>
    <property type="project" value="TreeGrafter"/>
</dbReference>
<dbReference type="GO" id="GO:0023052">
    <property type="term" value="P:signaling"/>
    <property type="evidence" value="ECO:0007669"/>
    <property type="project" value="InterPro"/>
</dbReference>
<dbReference type="InterPro" id="IPR005026">
    <property type="entry name" value="SAPAP"/>
</dbReference>
<dbReference type="GO" id="GO:0007346">
    <property type="term" value="P:regulation of mitotic cell cycle"/>
    <property type="evidence" value="ECO:0007669"/>
    <property type="project" value="TreeGrafter"/>
</dbReference>
<keyword evidence="4" id="KW-1185">Reference proteome</keyword>